<sequence length="85" mass="10095">QMELFELQANTVLKQKFEDVGVPKFYKFLDEENFPSLRQQAVRIIAMFGSTYLCEQLFFLLNVNKSTLRSRMTDEHLRSIMRKVS</sequence>
<dbReference type="AlphaFoldDB" id="B7PQV5"/>
<feature type="transmembrane region" description="Helical" evidence="1">
    <location>
        <begin position="41"/>
        <end position="63"/>
    </location>
</feature>
<evidence type="ECO:0000256" key="1">
    <source>
        <dbReference type="SAM" id="Phobius"/>
    </source>
</evidence>
<dbReference type="OrthoDB" id="6538075at2759"/>
<organism>
    <name type="scientific">Ixodes scapularis</name>
    <name type="common">Black-legged tick</name>
    <name type="synonym">Deer tick</name>
    <dbReference type="NCBI Taxonomy" id="6945"/>
    <lineage>
        <taxon>Eukaryota</taxon>
        <taxon>Metazoa</taxon>
        <taxon>Ecdysozoa</taxon>
        <taxon>Arthropoda</taxon>
        <taxon>Chelicerata</taxon>
        <taxon>Arachnida</taxon>
        <taxon>Acari</taxon>
        <taxon>Parasitiformes</taxon>
        <taxon>Ixodida</taxon>
        <taxon>Ixodoidea</taxon>
        <taxon>Ixodidae</taxon>
        <taxon>Ixodinae</taxon>
        <taxon>Ixodes</taxon>
    </lineage>
</organism>
<keyword evidence="1" id="KW-1133">Transmembrane helix</keyword>
<protein>
    <submittedName>
        <fullName evidence="2 3">General transcription factor II, putative</fullName>
    </submittedName>
</protein>
<keyword evidence="4" id="KW-1185">Reference proteome</keyword>
<reference evidence="2 4" key="1">
    <citation type="submission" date="2008-03" db="EMBL/GenBank/DDBJ databases">
        <title>Annotation of Ixodes scapularis.</title>
        <authorList>
            <consortium name="Ixodes scapularis Genome Project Consortium"/>
            <person name="Caler E."/>
            <person name="Hannick L.I."/>
            <person name="Bidwell S."/>
            <person name="Joardar V."/>
            <person name="Thiagarajan M."/>
            <person name="Amedeo P."/>
            <person name="Galinsky K.J."/>
            <person name="Schobel S."/>
            <person name="Inman J."/>
            <person name="Hostetler J."/>
            <person name="Miller J."/>
            <person name="Hammond M."/>
            <person name="Megy K."/>
            <person name="Lawson D."/>
            <person name="Kodira C."/>
            <person name="Sutton G."/>
            <person name="Meyer J."/>
            <person name="Hill C.A."/>
            <person name="Birren B."/>
            <person name="Nene V."/>
            <person name="Collins F."/>
            <person name="Alarcon-Chaidez F."/>
            <person name="Wikel S."/>
            <person name="Strausberg R."/>
        </authorList>
    </citation>
    <scope>NUCLEOTIDE SEQUENCE [LARGE SCALE GENOMIC DNA]</scope>
    <source>
        <strain evidence="4">Wikel</strain>
        <strain evidence="2">Wikel colony</strain>
    </source>
</reference>
<dbReference type="VEuPathDB" id="VectorBase:ISCI005890"/>
<dbReference type="Proteomes" id="UP000001555">
    <property type="component" value="Unassembled WGS sequence"/>
</dbReference>
<dbReference type="EMBL" id="ABJB010862713">
    <property type="status" value="NOT_ANNOTATED_CDS"/>
    <property type="molecule type" value="Genomic_DNA"/>
</dbReference>
<dbReference type="PaxDb" id="6945-B7PQV5"/>
<dbReference type="PANTHER" id="PTHR45913">
    <property type="entry name" value="EPM2A-INTERACTING PROTEIN 1"/>
    <property type="match status" value="1"/>
</dbReference>
<feature type="non-terminal residue" evidence="2">
    <location>
        <position position="1"/>
    </location>
</feature>
<dbReference type="HOGENOM" id="CLU_021316_4_3_1"/>
<evidence type="ECO:0000313" key="2">
    <source>
        <dbReference type="EMBL" id="EEC08977.1"/>
    </source>
</evidence>
<feature type="non-terminal residue" evidence="2">
    <location>
        <position position="85"/>
    </location>
</feature>
<dbReference type="PANTHER" id="PTHR45913:SF5">
    <property type="entry name" value="GENERAL TRANSCRIPTION FACTOR II-I REPEAT DOMAIN-CONTAINING PROTEIN 2A-LIKE PROTEIN"/>
    <property type="match status" value="1"/>
</dbReference>
<dbReference type="VEuPathDB" id="VectorBase:ISCP_011199"/>
<name>B7PQV5_IXOSC</name>
<dbReference type="VEuPathDB" id="VectorBase:ISCW005890"/>
<dbReference type="EMBL" id="DS768099">
    <property type="protein sequence ID" value="EEC08977.1"/>
    <property type="molecule type" value="Genomic_DNA"/>
</dbReference>
<evidence type="ECO:0000313" key="3">
    <source>
        <dbReference type="EnsemblMetazoa" id="ISCW005890-PA"/>
    </source>
</evidence>
<keyword evidence="1" id="KW-0472">Membrane</keyword>
<accession>B7PQV5</accession>
<evidence type="ECO:0000313" key="4">
    <source>
        <dbReference type="Proteomes" id="UP000001555"/>
    </source>
</evidence>
<keyword evidence="1" id="KW-0812">Transmembrane</keyword>
<gene>
    <name evidence="2" type="ORF">IscW_ISCW005890</name>
</gene>
<proteinExistence type="predicted"/>
<reference evidence="3" key="2">
    <citation type="submission" date="2020-05" db="UniProtKB">
        <authorList>
            <consortium name="EnsemblMetazoa"/>
        </authorList>
    </citation>
    <scope>IDENTIFICATION</scope>
    <source>
        <strain evidence="3">wikel</strain>
    </source>
</reference>
<dbReference type="EnsemblMetazoa" id="ISCW005890-RA">
    <property type="protein sequence ID" value="ISCW005890-PA"/>
    <property type="gene ID" value="ISCW005890"/>
</dbReference>